<feature type="region of interest" description="Disordered" evidence="1">
    <location>
        <begin position="1"/>
        <end position="60"/>
    </location>
</feature>
<protein>
    <submittedName>
        <fullName evidence="2">Uncharacterized protein</fullName>
    </submittedName>
</protein>
<dbReference type="AlphaFoldDB" id="A0A077MBY7"/>
<evidence type="ECO:0000313" key="3">
    <source>
        <dbReference type="Proteomes" id="UP000035720"/>
    </source>
</evidence>
<organism evidence="2 3">
    <name type="scientific">Nostocoides jenkinsii Ben 74</name>
    <dbReference type="NCBI Taxonomy" id="1193518"/>
    <lineage>
        <taxon>Bacteria</taxon>
        <taxon>Bacillati</taxon>
        <taxon>Actinomycetota</taxon>
        <taxon>Actinomycetes</taxon>
        <taxon>Micrococcales</taxon>
        <taxon>Intrasporangiaceae</taxon>
        <taxon>Nostocoides</taxon>
    </lineage>
</organism>
<proteinExistence type="predicted"/>
<evidence type="ECO:0000256" key="1">
    <source>
        <dbReference type="SAM" id="MobiDB-lite"/>
    </source>
</evidence>
<name>A0A077MBY7_9MICO</name>
<comment type="caution">
    <text evidence="2">The sequence shown here is derived from an EMBL/GenBank/DDBJ whole genome shotgun (WGS) entry which is preliminary data.</text>
</comment>
<dbReference type="EMBL" id="CAJC01000148">
    <property type="protein sequence ID" value="CCI53370.1"/>
    <property type="molecule type" value="Genomic_DNA"/>
</dbReference>
<gene>
    <name evidence="2" type="ORF">BN13_380021</name>
</gene>
<reference evidence="2 3" key="1">
    <citation type="journal article" date="2013" name="ISME J.">
        <title>A metabolic model for members of the genus Tetrasphaera involved in enhanced biological phosphorus removal.</title>
        <authorList>
            <person name="Kristiansen R."/>
            <person name="Nguyen H.T.T."/>
            <person name="Saunders A.M."/>
            <person name="Nielsen J.L."/>
            <person name="Wimmer R."/>
            <person name="Le V.Q."/>
            <person name="McIlroy S.J."/>
            <person name="Petrovski S."/>
            <person name="Seviour R.J."/>
            <person name="Calteau A."/>
            <person name="Nielsen K.L."/>
            <person name="Nielsen P.H."/>
        </authorList>
    </citation>
    <scope>NUCLEOTIDE SEQUENCE [LARGE SCALE GENOMIC DNA]</scope>
    <source>
        <strain evidence="2 3">Ben 74</strain>
    </source>
</reference>
<dbReference type="STRING" id="1193518.BN13_380021"/>
<evidence type="ECO:0000313" key="2">
    <source>
        <dbReference type="EMBL" id="CCI53370.1"/>
    </source>
</evidence>
<keyword evidence="3" id="KW-1185">Reference proteome</keyword>
<sequence length="60" mass="6526">MQRNPGRGMVTPSMRRSPAGGRPRSCANRSRGRYSTLRPIPGRSTLGEFGHTVSQAGHSF</sequence>
<dbReference type="Proteomes" id="UP000035720">
    <property type="component" value="Unassembled WGS sequence"/>
</dbReference>
<accession>A0A077MBY7</accession>